<dbReference type="OrthoDB" id="8453373at2"/>
<feature type="domain" description="N-acetyltransferase" evidence="1">
    <location>
        <begin position="4"/>
        <end position="141"/>
    </location>
</feature>
<sequence length="273" mass="30334">MSQFLIRALVEEDIAGADRLRQQAGWNQRPSDWLRLLRYQPNGCFVAESGGDIVGTVTTTSYERELGWIGMMLVDLSFQRRGIATALMTEALKFLDGTGIRCIKLDATPVGQHVYQRLGFETEWTFHRWTRTARRVAKPRAVNGSPIAFESGDLDRAAFGVCRQRYLDLLRPEARLVADNDGFGMLRSGQNADYLGPVTAESPEAASRIVSKLLPQTENEVYWDIPGPNVAAAKLARSLGFEPARDLTRMWTGSKLLQPDISLQYALADPGTG</sequence>
<dbReference type="Pfam" id="PF00583">
    <property type="entry name" value="Acetyltransf_1"/>
    <property type="match status" value="1"/>
</dbReference>
<proteinExistence type="predicted"/>
<dbReference type="RefSeq" id="WP_077022741.1">
    <property type="nucleotide sequence ID" value="NZ_CP017641.1"/>
</dbReference>
<dbReference type="SUPFAM" id="SSF55729">
    <property type="entry name" value="Acyl-CoA N-acyltransferases (Nat)"/>
    <property type="match status" value="1"/>
</dbReference>
<gene>
    <name evidence="2" type="ORF">Fuma_00498</name>
</gene>
<dbReference type="PROSITE" id="PS51186">
    <property type="entry name" value="GNAT"/>
    <property type="match status" value="1"/>
</dbReference>
<dbReference type="Gene3D" id="3.40.630.30">
    <property type="match status" value="1"/>
</dbReference>
<dbReference type="Pfam" id="PF18014">
    <property type="entry name" value="Acetyltransf_18"/>
    <property type="match status" value="1"/>
</dbReference>
<dbReference type="AlphaFoldDB" id="A0A1P8WA64"/>
<protein>
    <submittedName>
        <fullName evidence="2">Putative acetyltransferase</fullName>
    </submittedName>
</protein>
<organism evidence="2 3">
    <name type="scientific">Fuerstiella marisgermanici</name>
    <dbReference type="NCBI Taxonomy" id="1891926"/>
    <lineage>
        <taxon>Bacteria</taxon>
        <taxon>Pseudomonadati</taxon>
        <taxon>Planctomycetota</taxon>
        <taxon>Planctomycetia</taxon>
        <taxon>Planctomycetales</taxon>
        <taxon>Planctomycetaceae</taxon>
        <taxon>Fuerstiella</taxon>
    </lineage>
</organism>
<dbReference type="GO" id="GO:0016747">
    <property type="term" value="F:acyltransferase activity, transferring groups other than amino-acyl groups"/>
    <property type="evidence" value="ECO:0007669"/>
    <property type="project" value="InterPro"/>
</dbReference>
<evidence type="ECO:0000259" key="1">
    <source>
        <dbReference type="PROSITE" id="PS51186"/>
    </source>
</evidence>
<dbReference type="CDD" id="cd04301">
    <property type="entry name" value="NAT_SF"/>
    <property type="match status" value="1"/>
</dbReference>
<evidence type="ECO:0000313" key="3">
    <source>
        <dbReference type="Proteomes" id="UP000187735"/>
    </source>
</evidence>
<keyword evidence="3" id="KW-1185">Reference proteome</keyword>
<dbReference type="PANTHER" id="PTHR47237">
    <property type="entry name" value="SLL0310 PROTEIN"/>
    <property type="match status" value="1"/>
</dbReference>
<dbReference type="EMBL" id="CP017641">
    <property type="protein sequence ID" value="APZ90914.1"/>
    <property type="molecule type" value="Genomic_DNA"/>
</dbReference>
<dbReference type="InterPro" id="IPR052729">
    <property type="entry name" value="Acyl/Acetyltrans_Enzymes"/>
</dbReference>
<accession>A0A1P8WA64</accession>
<dbReference type="InterPro" id="IPR000182">
    <property type="entry name" value="GNAT_dom"/>
</dbReference>
<dbReference type="Gene3D" id="3.40.630.90">
    <property type="match status" value="1"/>
</dbReference>
<evidence type="ECO:0000313" key="2">
    <source>
        <dbReference type="EMBL" id="APZ90914.1"/>
    </source>
</evidence>
<keyword evidence="2" id="KW-0808">Transferase</keyword>
<dbReference type="InterPro" id="IPR041496">
    <property type="entry name" value="YitH/HolE_GNAT"/>
</dbReference>
<dbReference type="InterPro" id="IPR016181">
    <property type="entry name" value="Acyl_CoA_acyltransferase"/>
</dbReference>
<dbReference type="KEGG" id="fmr:Fuma_00498"/>
<dbReference type="Proteomes" id="UP000187735">
    <property type="component" value="Chromosome"/>
</dbReference>
<reference evidence="2 3" key="1">
    <citation type="journal article" date="2016" name="Front. Microbiol.">
        <title>Fuerstia marisgermanicae gen. nov., sp. nov., an Unusual Member of the Phylum Planctomycetes from the German Wadden Sea.</title>
        <authorList>
            <person name="Kohn T."/>
            <person name="Heuer A."/>
            <person name="Jogler M."/>
            <person name="Vollmers J."/>
            <person name="Boedeker C."/>
            <person name="Bunk B."/>
            <person name="Rast P."/>
            <person name="Borchert D."/>
            <person name="Glockner I."/>
            <person name="Freese H.M."/>
            <person name="Klenk H.P."/>
            <person name="Overmann J."/>
            <person name="Kaster A.K."/>
            <person name="Rohde M."/>
            <person name="Wiegand S."/>
            <person name="Jogler C."/>
        </authorList>
    </citation>
    <scope>NUCLEOTIDE SEQUENCE [LARGE SCALE GENOMIC DNA]</scope>
    <source>
        <strain evidence="2 3">NH11</strain>
    </source>
</reference>
<dbReference type="PANTHER" id="PTHR47237:SF2">
    <property type="entry name" value="BLL4206 PROTEIN"/>
    <property type="match status" value="1"/>
</dbReference>
<dbReference type="STRING" id="1891926.Fuma_00498"/>
<name>A0A1P8WA64_9PLAN</name>